<evidence type="ECO:0000313" key="3">
    <source>
        <dbReference type="Proteomes" id="UP001454036"/>
    </source>
</evidence>
<proteinExistence type="predicted"/>
<name>A0AAV3Q312_LITER</name>
<dbReference type="AlphaFoldDB" id="A0AAV3Q312"/>
<dbReference type="Proteomes" id="UP001454036">
    <property type="component" value="Unassembled WGS sequence"/>
</dbReference>
<feature type="compositionally biased region" description="Basic residues" evidence="1">
    <location>
        <begin position="17"/>
        <end position="28"/>
    </location>
</feature>
<sequence>MDTHHSRHVSTGDKRQAKMGHNHHHPQPHHPPPQPHHHHPGGGGGGGCSSVLCCPCMLVASIFGMIGSCFASCFGHGHHHHHR</sequence>
<gene>
    <name evidence="2" type="ORF">LIER_14983</name>
</gene>
<organism evidence="2 3">
    <name type="scientific">Lithospermum erythrorhizon</name>
    <name type="common">Purple gromwell</name>
    <name type="synonym">Lithospermum officinale var. erythrorhizon</name>
    <dbReference type="NCBI Taxonomy" id="34254"/>
    <lineage>
        <taxon>Eukaryota</taxon>
        <taxon>Viridiplantae</taxon>
        <taxon>Streptophyta</taxon>
        <taxon>Embryophyta</taxon>
        <taxon>Tracheophyta</taxon>
        <taxon>Spermatophyta</taxon>
        <taxon>Magnoliopsida</taxon>
        <taxon>eudicotyledons</taxon>
        <taxon>Gunneridae</taxon>
        <taxon>Pentapetalae</taxon>
        <taxon>asterids</taxon>
        <taxon>lamiids</taxon>
        <taxon>Boraginales</taxon>
        <taxon>Boraginaceae</taxon>
        <taxon>Boraginoideae</taxon>
        <taxon>Lithospermeae</taxon>
        <taxon>Lithospermum</taxon>
    </lineage>
</organism>
<accession>A0AAV3Q312</accession>
<evidence type="ECO:0000313" key="2">
    <source>
        <dbReference type="EMBL" id="GAA0157796.1"/>
    </source>
</evidence>
<evidence type="ECO:0000256" key="1">
    <source>
        <dbReference type="SAM" id="MobiDB-lite"/>
    </source>
</evidence>
<reference evidence="2 3" key="1">
    <citation type="submission" date="2024-01" db="EMBL/GenBank/DDBJ databases">
        <title>The complete chloroplast genome sequence of Lithospermum erythrorhizon: insights into the phylogenetic relationship among Boraginaceae species and the maternal lineages of purple gromwells.</title>
        <authorList>
            <person name="Okada T."/>
            <person name="Watanabe K."/>
        </authorList>
    </citation>
    <scope>NUCLEOTIDE SEQUENCE [LARGE SCALE GENOMIC DNA]</scope>
</reference>
<keyword evidence="3" id="KW-1185">Reference proteome</keyword>
<comment type="caution">
    <text evidence="2">The sequence shown here is derived from an EMBL/GenBank/DDBJ whole genome shotgun (WGS) entry which is preliminary data.</text>
</comment>
<feature type="region of interest" description="Disordered" evidence="1">
    <location>
        <begin position="1"/>
        <end position="46"/>
    </location>
</feature>
<protein>
    <submittedName>
        <fullName evidence="2">Uncharacterized protein</fullName>
    </submittedName>
</protein>
<dbReference type="EMBL" id="BAABME010003187">
    <property type="protein sequence ID" value="GAA0157796.1"/>
    <property type="molecule type" value="Genomic_DNA"/>
</dbReference>
<feature type="compositionally biased region" description="Basic and acidic residues" evidence="1">
    <location>
        <begin position="1"/>
        <end position="16"/>
    </location>
</feature>